<keyword evidence="3" id="KW-1185">Reference proteome</keyword>
<evidence type="ECO:0000256" key="1">
    <source>
        <dbReference type="SAM" id="SignalP"/>
    </source>
</evidence>
<protein>
    <submittedName>
        <fullName evidence="2">Uncharacterized protein</fullName>
    </submittedName>
</protein>
<gene>
    <name evidence="2" type="ORF">LZ536_04405</name>
</gene>
<comment type="caution">
    <text evidence="2">The sequence shown here is derived from an EMBL/GenBank/DDBJ whole genome shotgun (WGS) entry which is preliminary data.</text>
</comment>
<evidence type="ECO:0000313" key="2">
    <source>
        <dbReference type="EMBL" id="MCL6683147.1"/>
    </source>
</evidence>
<accession>A0ABT0RKG8</accession>
<evidence type="ECO:0000313" key="3">
    <source>
        <dbReference type="Proteomes" id="UP001165363"/>
    </source>
</evidence>
<dbReference type="Proteomes" id="UP001165363">
    <property type="component" value="Unassembled WGS sequence"/>
</dbReference>
<organism evidence="2 3">
    <name type="scientific">Sphingomonas alba</name>
    <dbReference type="NCBI Taxonomy" id="2908208"/>
    <lineage>
        <taxon>Bacteria</taxon>
        <taxon>Pseudomonadati</taxon>
        <taxon>Pseudomonadota</taxon>
        <taxon>Alphaproteobacteria</taxon>
        <taxon>Sphingomonadales</taxon>
        <taxon>Sphingomonadaceae</taxon>
        <taxon>Sphingomonas</taxon>
    </lineage>
</organism>
<keyword evidence="1" id="KW-0732">Signal</keyword>
<sequence>MLALFAAAIAASTPAPATPSDLVLESAVPWFERITVTLDDKGAQKSCKYQFSLSQTGAEDCDKDMAASVGPKQAKGQDGVYSKLTFERRFSPGTKLDTGKLPTGDKLLSQQVLFLTIDAKGEIGSCKVLATSGDLLPAYDCDQAKTEQFKVAASAPAGTQSEAFMTVTVYGHQEQIA</sequence>
<dbReference type="RefSeq" id="WP_249847090.1">
    <property type="nucleotide sequence ID" value="NZ_JAMGBD010000001.1"/>
</dbReference>
<feature type="chain" id="PRO_5046036079" evidence="1">
    <location>
        <begin position="18"/>
        <end position="177"/>
    </location>
</feature>
<name>A0ABT0RKG8_9SPHN</name>
<proteinExistence type="predicted"/>
<dbReference type="EMBL" id="JAMGBD010000001">
    <property type="protein sequence ID" value="MCL6683147.1"/>
    <property type="molecule type" value="Genomic_DNA"/>
</dbReference>
<reference evidence="2" key="1">
    <citation type="submission" date="2022-05" db="EMBL/GenBank/DDBJ databases">
        <authorList>
            <person name="Jo J.-H."/>
            <person name="Im W.-T."/>
        </authorList>
    </citation>
    <scope>NUCLEOTIDE SEQUENCE</scope>
    <source>
        <strain evidence="2">SE158</strain>
    </source>
</reference>
<feature type="signal peptide" evidence="1">
    <location>
        <begin position="1"/>
        <end position="17"/>
    </location>
</feature>